<reference evidence="1" key="1">
    <citation type="submission" date="2020-02" db="EMBL/GenBank/DDBJ databases">
        <authorList>
            <person name="Meier V. D."/>
        </authorList>
    </citation>
    <scope>NUCLEOTIDE SEQUENCE</scope>
    <source>
        <strain evidence="1">AVDCRST_MAG68</strain>
    </source>
</reference>
<gene>
    <name evidence="1" type="ORF">AVDCRST_MAG68-945</name>
</gene>
<accession>A0A6J4KJ70</accession>
<sequence length="396" mass="44835">MEASPSDLIRAYAGSFVEDDYDVVNEEYFAELRATRDIVSDPSGWLDTYSRVQDSFSVRWPEGLDLQTYRVDDGGALRKSKEPIRKLLSAWEERDVHYDEFTLCGSATAGSLMALAMIRGLGIRTVVFESPAYYATLDQARLLDMRCVRIPTYVADGFRFDFARTWLASDPLALWITHPRVSLGLDQDPARCRELLGSLAPHDFLVVDEATEQRFPSLLRHVAHHDQVIRIRNLFKPMGLNGPRLCVIMHSRTMRNAAEFAAATFGGPLDCFSLELAAQSAADIESFRGFLSIANAQTTEARREAQRLLRGSGATLSELVNGYIGCAILDLQHRPGTREDNRRSFLEYCRSVRMPVILGSQMSFAFDPRYEHVRVNYFTRRENLKTGLLLIRDFLS</sequence>
<dbReference type="AlphaFoldDB" id="A0A6J4KJ70"/>
<name>A0A6J4KJ70_9BACT</name>
<dbReference type="InterPro" id="IPR015421">
    <property type="entry name" value="PyrdxlP-dep_Trfase_major"/>
</dbReference>
<dbReference type="InterPro" id="IPR015424">
    <property type="entry name" value="PyrdxlP-dep_Trfase"/>
</dbReference>
<dbReference type="EMBL" id="CADCTW010000053">
    <property type="protein sequence ID" value="CAA9307130.1"/>
    <property type="molecule type" value="Genomic_DNA"/>
</dbReference>
<dbReference type="Gene3D" id="3.40.640.10">
    <property type="entry name" value="Type I PLP-dependent aspartate aminotransferase-like (Major domain)"/>
    <property type="match status" value="1"/>
</dbReference>
<proteinExistence type="predicted"/>
<dbReference type="SUPFAM" id="SSF53383">
    <property type="entry name" value="PLP-dependent transferases"/>
    <property type="match status" value="1"/>
</dbReference>
<organism evidence="1">
    <name type="scientific">uncultured Gemmatimonadota bacterium</name>
    <dbReference type="NCBI Taxonomy" id="203437"/>
    <lineage>
        <taxon>Bacteria</taxon>
        <taxon>Pseudomonadati</taxon>
        <taxon>Gemmatimonadota</taxon>
        <taxon>environmental samples</taxon>
    </lineage>
</organism>
<protein>
    <submittedName>
        <fullName evidence="1">Diguanylate cyclase/phosphodiesterase (GGDEF &amp; EAL domains) with PAS/PAC sensor(S)</fullName>
    </submittedName>
</protein>
<evidence type="ECO:0000313" key="1">
    <source>
        <dbReference type="EMBL" id="CAA9307130.1"/>
    </source>
</evidence>